<dbReference type="KEGG" id="bliq:INP51_09585"/>
<sequence length="137" mass="15655">MDKRLSYKMSIRLFEENKAFGPGIAVLLHKVDELGSLQKAALSMDMAYSKAWKMIAAMEKQWGFALTTRETGGRHGGGSSLTARGKILLGQYDEFMKAARSNVDELFDYYFSKDWLEQLRQMEEKSDEKPESSDRNL</sequence>
<dbReference type="Gene3D" id="1.10.10.10">
    <property type="entry name" value="Winged helix-like DNA-binding domain superfamily/Winged helix DNA-binding domain"/>
    <property type="match status" value="1"/>
</dbReference>
<dbReference type="InterPro" id="IPR051815">
    <property type="entry name" value="Molybdate_resp_trans_reg"/>
</dbReference>
<dbReference type="AlphaFoldDB" id="A0A7M2RDA8"/>
<evidence type="ECO:0000313" key="2">
    <source>
        <dbReference type="EMBL" id="QOV18276.1"/>
    </source>
</evidence>
<feature type="domain" description="HTH lysR-type" evidence="1">
    <location>
        <begin position="27"/>
        <end position="85"/>
    </location>
</feature>
<dbReference type="PANTHER" id="PTHR30432:SF1">
    <property type="entry name" value="DNA-BINDING TRANSCRIPTIONAL DUAL REGULATOR MODE"/>
    <property type="match status" value="1"/>
</dbReference>
<accession>A0A7M2RDA8</accession>
<dbReference type="InterPro" id="IPR036388">
    <property type="entry name" value="WH-like_DNA-bd_sf"/>
</dbReference>
<protein>
    <submittedName>
        <fullName evidence="2">LysR family transcriptional regulator</fullName>
    </submittedName>
</protein>
<dbReference type="RefSeq" id="WP_193734638.1">
    <property type="nucleotide sequence ID" value="NZ_CP063304.1"/>
</dbReference>
<organism evidence="2 3">
    <name type="scientific">Blautia liquoris</name>
    <dbReference type="NCBI Taxonomy" id="2779518"/>
    <lineage>
        <taxon>Bacteria</taxon>
        <taxon>Bacillati</taxon>
        <taxon>Bacillota</taxon>
        <taxon>Clostridia</taxon>
        <taxon>Lachnospirales</taxon>
        <taxon>Lachnospiraceae</taxon>
        <taxon>Blautia</taxon>
    </lineage>
</organism>
<evidence type="ECO:0000259" key="1">
    <source>
        <dbReference type="Pfam" id="PF00126"/>
    </source>
</evidence>
<dbReference type="Pfam" id="PF00126">
    <property type="entry name" value="HTH_1"/>
    <property type="match status" value="1"/>
</dbReference>
<dbReference type="SUPFAM" id="SSF46785">
    <property type="entry name" value="Winged helix' DNA-binding domain"/>
    <property type="match status" value="1"/>
</dbReference>
<keyword evidence="3" id="KW-1185">Reference proteome</keyword>
<dbReference type="EMBL" id="CP063304">
    <property type="protein sequence ID" value="QOV18276.1"/>
    <property type="molecule type" value="Genomic_DNA"/>
</dbReference>
<dbReference type="GO" id="GO:0003700">
    <property type="term" value="F:DNA-binding transcription factor activity"/>
    <property type="evidence" value="ECO:0007669"/>
    <property type="project" value="InterPro"/>
</dbReference>
<dbReference type="InterPro" id="IPR000847">
    <property type="entry name" value="LysR_HTH_N"/>
</dbReference>
<dbReference type="PANTHER" id="PTHR30432">
    <property type="entry name" value="TRANSCRIPTIONAL REGULATOR MODE"/>
    <property type="match status" value="1"/>
</dbReference>
<reference evidence="2 3" key="1">
    <citation type="submission" date="2020-10" db="EMBL/GenBank/DDBJ databases">
        <title>Blautia liquoris sp.nov., isolated from the mud in a fermentation cellar used for the production of Chinese strong-flavoured liquor.</title>
        <authorList>
            <person name="Lu L."/>
        </authorList>
    </citation>
    <scope>NUCLEOTIDE SEQUENCE [LARGE SCALE GENOMIC DNA]</scope>
    <source>
        <strain evidence="2 3">LZLJ-3</strain>
    </source>
</reference>
<gene>
    <name evidence="2" type="ORF">INP51_09585</name>
</gene>
<evidence type="ECO:0000313" key="3">
    <source>
        <dbReference type="Proteomes" id="UP000593601"/>
    </source>
</evidence>
<dbReference type="InterPro" id="IPR036390">
    <property type="entry name" value="WH_DNA-bd_sf"/>
</dbReference>
<proteinExistence type="predicted"/>
<dbReference type="Proteomes" id="UP000593601">
    <property type="component" value="Chromosome"/>
</dbReference>
<name>A0A7M2RDA8_9FIRM</name>